<dbReference type="AlphaFoldDB" id="G4CQJ7"/>
<name>G4CQJ7_9NEIS</name>
<feature type="transmembrane region" description="Helical" evidence="1">
    <location>
        <begin position="37"/>
        <end position="57"/>
    </location>
</feature>
<sequence length="66" mass="7352">MGVWNAVFWLCGGESRQKVKKWKCFCASDKMLAVTKFDILCIASALILKLLLFQIVLSESVGLNDA</sequence>
<keyword evidence="1" id="KW-0472">Membrane</keyword>
<evidence type="ECO:0000313" key="3">
    <source>
        <dbReference type="Proteomes" id="UP000005336"/>
    </source>
</evidence>
<protein>
    <submittedName>
        <fullName evidence="2">Uncharacterized protein</fullName>
    </submittedName>
</protein>
<keyword evidence="1" id="KW-1133">Transmembrane helix</keyword>
<evidence type="ECO:0000313" key="2">
    <source>
        <dbReference type="EMBL" id="EGZ46445.1"/>
    </source>
</evidence>
<keyword evidence="1" id="KW-0812">Transmembrane</keyword>
<comment type="caution">
    <text evidence="2">The sequence shown here is derived from an EMBL/GenBank/DDBJ whole genome shotgun (WGS) entry which is preliminary data.</text>
</comment>
<dbReference type="HOGENOM" id="CLU_2826691_0_0_4"/>
<gene>
    <name evidence="2" type="ORF">HMPREF9370_1357</name>
</gene>
<evidence type="ECO:0000256" key="1">
    <source>
        <dbReference type="SAM" id="Phobius"/>
    </source>
</evidence>
<accession>G4CQJ7</accession>
<keyword evidence="3" id="KW-1185">Reference proteome</keyword>
<proteinExistence type="predicted"/>
<reference evidence="2 3" key="1">
    <citation type="submission" date="2011-06" db="EMBL/GenBank/DDBJ databases">
        <authorList>
            <person name="Muzny D."/>
            <person name="Qin X."/>
            <person name="Deng J."/>
            <person name="Jiang H."/>
            <person name="Liu Y."/>
            <person name="Qu J."/>
            <person name="Song X.-Z."/>
            <person name="Zhang L."/>
            <person name="Thornton R."/>
            <person name="Coyle M."/>
            <person name="Francisco L."/>
            <person name="Jackson L."/>
            <person name="Javaid M."/>
            <person name="Korchina V."/>
            <person name="Kovar C."/>
            <person name="Mata R."/>
            <person name="Mathew T."/>
            <person name="Ngo R."/>
            <person name="Nguyen L."/>
            <person name="Nguyen N."/>
            <person name="Okwuonu G."/>
            <person name="Ongeri F."/>
            <person name="Pham C."/>
            <person name="Simmons D."/>
            <person name="Wilczek-Boney K."/>
            <person name="Hale W."/>
            <person name="Jakkamsetti A."/>
            <person name="Pham P."/>
            <person name="Ruth R."/>
            <person name="San Lucas F."/>
            <person name="Warren J."/>
            <person name="Zhang J."/>
            <person name="Zhao Z."/>
            <person name="Zhou C."/>
            <person name="Zhu D."/>
            <person name="Lee S."/>
            <person name="Bess C."/>
            <person name="Blankenburg K."/>
            <person name="Forbes L."/>
            <person name="Fu Q."/>
            <person name="Gubbala S."/>
            <person name="Hirani K."/>
            <person name="Jayaseelan J.C."/>
            <person name="Lara F."/>
            <person name="Munidasa M."/>
            <person name="Palculict T."/>
            <person name="Patil S."/>
            <person name="Pu L.-L."/>
            <person name="Saada N."/>
            <person name="Tang L."/>
            <person name="Weissenberger G."/>
            <person name="Zhu Y."/>
            <person name="Hemphill L."/>
            <person name="Shang Y."/>
            <person name="Youmans B."/>
            <person name="Ayvaz T."/>
            <person name="Ross M."/>
            <person name="Santibanez J."/>
            <person name="Aqrawi P."/>
            <person name="Gross S."/>
            <person name="Joshi V."/>
            <person name="Fowler G."/>
            <person name="Nazareth L."/>
            <person name="Reid J."/>
            <person name="Worley K."/>
            <person name="Petrosino J."/>
            <person name="Highlander S."/>
            <person name="Gibbs R."/>
        </authorList>
    </citation>
    <scope>NUCLEOTIDE SEQUENCE [LARGE SCALE GENOMIC DNA]</scope>
    <source>
        <strain evidence="2 3">9715</strain>
    </source>
</reference>
<dbReference type="STRING" id="1030841.HMPREF9370_1357"/>
<organism evidence="2 3">
    <name type="scientific">Neisseria wadsworthii 9715</name>
    <dbReference type="NCBI Taxonomy" id="1030841"/>
    <lineage>
        <taxon>Bacteria</taxon>
        <taxon>Pseudomonadati</taxon>
        <taxon>Pseudomonadota</taxon>
        <taxon>Betaproteobacteria</taxon>
        <taxon>Neisseriales</taxon>
        <taxon>Neisseriaceae</taxon>
        <taxon>Neisseria</taxon>
    </lineage>
</organism>
<dbReference type="Proteomes" id="UP000005336">
    <property type="component" value="Unassembled WGS sequence"/>
</dbReference>
<dbReference type="EMBL" id="AGAZ01000049">
    <property type="protein sequence ID" value="EGZ46445.1"/>
    <property type="molecule type" value="Genomic_DNA"/>
</dbReference>